<protein>
    <submittedName>
        <fullName evidence="1">Retrovirus-related pol polyprotein from transposon RE1</fullName>
    </submittedName>
</protein>
<evidence type="ECO:0000313" key="2">
    <source>
        <dbReference type="Proteomes" id="UP000829398"/>
    </source>
</evidence>
<name>A0ACB8M6T7_CITSI</name>
<proteinExistence type="predicted"/>
<keyword evidence="2" id="KW-1185">Reference proteome</keyword>
<gene>
    <name evidence="1" type="ORF">KPL71_008350</name>
</gene>
<dbReference type="EMBL" id="CM039172">
    <property type="protein sequence ID" value="KAH9781144.1"/>
    <property type="molecule type" value="Genomic_DNA"/>
</dbReference>
<sequence length="1181" mass="133424">MTSPYFLSASDNLRTIITQVQLRGTNYDEWARAMRTALRAKKKFGFVDGTVKPPADDSANLEDWWMVNSMLVSWIHNTIEPNLRSTVTYTEVAKLLWDDIKERFSVGNGPHVQQLKSELANCKQRGMTILNYYGKLKMLWEELSNYEQSPACRCGNCTCNLGVEWDKKRDEEKLHQFLMGLDEAVYGGVRSHILSTEPLPKLNRAYAIVIQEEQVQSMTRAKEERSKPVAFVVQAAQGSHDNRDKTYVLCTHCNKTGHETSYCFQLIGYPEWWGERPKATRNAGRGHVNSRQNGGNNGRGRGGTARANVAQVATGSNNPSGELTESVASGLNGLSSEQWNTLLNLLNSQKDSNSRISGKRNSMKWILDTGASHHMTGNRKILRDSVSVIPYSIRLPDGNMTIANTEGTVVLGSHLRLNNVLFVPSLSCNLISVSQLIRDVNCFIQFYNQLCVIQDRITRTLIGVGEQREGLYYFQDIGSAAALSSVANRACDLWHRRLGHHSSKVVQLLPFIDSASCLPSFQNCDNGRVERKHRHILNVARALRFQAFLPIEFWGECVLTACYLINRTPSILLDRQTPYERLFGKAPSYANIRSFGCLAYAYNHGHRGDKFASRSRRCIFMGYPYAEDLSHDLSAPVVSPDSQDTCDVLKTINTPSLVPASPTFDEHASDDRRGIEAIETSLQQQPALGRHLRQWQQSIKLKNYVLHTVQHLSPSSRPSSCSHAQSLPAAITAGVELASFAEAVRDPKWLEAMYFELQALENNDTWTVVSLPPGKRAIGCKNWELHQMDVNEEVYMRLPPSFTSNESGMVCRLRKSLYGLKQAPRCWFVKLAAALKTYGFAQSSSDYSLFTLHRDNIHLLVLVYVDDIIVSGNNSEAIRVFKMYLSDCFYMKDLCPLKYFLGIEVARNPTGIFLSQRKYVLYIIFEAGLLSAKPAPFPLEPNHQLALAEGLYFSDPAKYRRLVGRLIYLSATRLELSYSVHLLSQFMQQPRERHWDAVLRVVRYLKGNPGQGVFLSSDCDLQLYGWCDSDWASCPLSRRSLSGWFVMLGSSPISWKSKKQHTVARSSAEAEYRAMATITCELKWLKGLLMCLGVDHSRPMHLYCDSQAALHLAANPVFHERTKHIEVDCHFVRDEIQQRNIQPAYVSTHIQLADIFTKALGSKEFEFLLRKLGIHDLHAPT</sequence>
<accession>A0ACB8M6T7</accession>
<organism evidence="1 2">
    <name type="scientific">Citrus sinensis</name>
    <name type="common">Sweet orange</name>
    <name type="synonym">Citrus aurantium var. sinensis</name>
    <dbReference type="NCBI Taxonomy" id="2711"/>
    <lineage>
        <taxon>Eukaryota</taxon>
        <taxon>Viridiplantae</taxon>
        <taxon>Streptophyta</taxon>
        <taxon>Embryophyta</taxon>
        <taxon>Tracheophyta</taxon>
        <taxon>Spermatophyta</taxon>
        <taxon>Magnoliopsida</taxon>
        <taxon>eudicotyledons</taxon>
        <taxon>Gunneridae</taxon>
        <taxon>Pentapetalae</taxon>
        <taxon>rosids</taxon>
        <taxon>malvids</taxon>
        <taxon>Sapindales</taxon>
        <taxon>Rutaceae</taxon>
        <taxon>Aurantioideae</taxon>
        <taxon>Citrus</taxon>
    </lineage>
</organism>
<reference evidence="2" key="1">
    <citation type="journal article" date="2023" name="Hortic. Res.">
        <title>A chromosome-level phased genome enabling allele-level studies in sweet orange: a case study on citrus Huanglongbing tolerance.</title>
        <authorList>
            <person name="Wu B."/>
            <person name="Yu Q."/>
            <person name="Deng Z."/>
            <person name="Duan Y."/>
            <person name="Luo F."/>
            <person name="Gmitter F. Jr."/>
        </authorList>
    </citation>
    <scope>NUCLEOTIDE SEQUENCE [LARGE SCALE GENOMIC DNA]</scope>
    <source>
        <strain evidence="2">cv. Valencia</strain>
    </source>
</reference>
<dbReference type="Proteomes" id="UP000829398">
    <property type="component" value="Chromosome 3"/>
</dbReference>
<comment type="caution">
    <text evidence="1">The sequence shown here is derived from an EMBL/GenBank/DDBJ whole genome shotgun (WGS) entry which is preliminary data.</text>
</comment>
<evidence type="ECO:0000313" key="1">
    <source>
        <dbReference type="EMBL" id="KAH9781144.1"/>
    </source>
</evidence>